<dbReference type="Gene3D" id="3.40.50.620">
    <property type="entry name" value="HUPs"/>
    <property type="match status" value="1"/>
</dbReference>
<evidence type="ECO:0000256" key="7">
    <source>
        <dbReference type="ARBA" id="ARBA00022840"/>
    </source>
</evidence>
<evidence type="ECO:0000256" key="2">
    <source>
        <dbReference type="ARBA" id="ARBA00005153"/>
    </source>
</evidence>
<dbReference type="CDD" id="cd01997">
    <property type="entry name" value="GMP_synthase_C"/>
    <property type="match status" value="1"/>
</dbReference>
<dbReference type="HAMAP" id="MF_00344">
    <property type="entry name" value="GMP_synthase"/>
    <property type="match status" value="1"/>
</dbReference>
<dbReference type="PRINTS" id="PR00096">
    <property type="entry name" value="GATASE"/>
</dbReference>
<dbReference type="SUPFAM" id="SSF52317">
    <property type="entry name" value="Class I glutamine amidotransferase-like"/>
    <property type="match status" value="1"/>
</dbReference>
<sequence length="529" mass="59267">MPPQDASLRRLDRQTIVILDFGSQYSELIARRIRETQVYSEVISYRTSAEQLRLLNPKGIILSGGPNSVYDKGAPQCDPAIWHLGIPILGVCYGMQLMVNQLGGQVVRAERGEYGKAALCIDDPTDLLTNVEDGTTMWMSHGDSCVKLPEGFEILAHTENTSCAAIAEHNTKLYGVQFHPEVVHSIGGLALIRNFVYHICDCEPTWTTAAFVEESVREVRAKVGDKRVLLALSGGVDSSTLAFLLHRAIGDKLTCVFIDQGFMRKHEPERLVKLFREQFHIPVEYVNASDRFLAAIAGVTDPEEKRRRIGHEFISTFEESSKRLGPFDYLAQGTLYPDVIESADTNVDPKTGERVAVKIKSHHNVGGLPKDLRFKLVEPLRKLFKDEVRKVGRAIGLPEEIVQRQPFPGPGLAIRIIGEVTAERLEILRDADLIVRQEINRQGLYNDVWQAFAVLLPIRSVGVMGDQRTYAYPIVLRLVTSEDGMTADWARVPYDLLELISNRIVNEVKGVNRVVYDITSKPPGTIEWE</sequence>
<keyword evidence="3 9" id="KW-0436">Ligase</keyword>
<dbReference type="CDD" id="cd01742">
    <property type="entry name" value="GATase1_GMP_Synthase"/>
    <property type="match status" value="1"/>
</dbReference>
<name>A0A9X5EF47_9CYAN</name>
<dbReference type="InterPro" id="IPR025777">
    <property type="entry name" value="GMPS_ATP_PPase_dom"/>
</dbReference>
<keyword evidence="8 9" id="KW-0315">Glutamine amidotransferase</keyword>
<dbReference type="EMBL" id="JTJC03000017">
    <property type="protein sequence ID" value="NHC38292.1"/>
    <property type="molecule type" value="Genomic_DNA"/>
</dbReference>
<dbReference type="PANTHER" id="PTHR11922:SF2">
    <property type="entry name" value="GMP SYNTHASE [GLUTAMINE-HYDROLYZING]"/>
    <property type="match status" value="1"/>
</dbReference>
<dbReference type="InterPro" id="IPR022955">
    <property type="entry name" value="GMP_synthase"/>
</dbReference>
<dbReference type="Pfam" id="PF02540">
    <property type="entry name" value="NAD_synthase"/>
    <property type="match status" value="1"/>
</dbReference>
<evidence type="ECO:0000256" key="4">
    <source>
        <dbReference type="ARBA" id="ARBA00022741"/>
    </source>
</evidence>
<feature type="domain" description="GMPS ATP-PPase" evidence="11">
    <location>
        <begin position="206"/>
        <end position="404"/>
    </location>
</feature>
<feature type="active site" evidence="9">
    <location>
        <position position="181"/>
    </location>
</feature>
<keyword evidence="7 9" id="KW-0067">ATP-binding</keyword>
<dbReference type="PRINTS" id="PR00097">
    <property type="entry name" value="ANTSNTHASEII"/>
</dbReference>
<dbReference type="GO" id="GO:0005524">
    <property type="term" value="F:ATP binding"/>
    <property type="evidence" value="ECO:0007669"/>
    <property type="project" value="UniProtKB-UniRule"/>
</dbReference>
<dbReference type="InterPro" id="IPR029062">
    <property type="entry name" value="Class_I_gatase-like"/>
</dbReference>
<evidence type="ECO:0000313" key="13">
    <source>
        <dbReference type="Proteomes" id="UP000031532"/>
    </source>
</evidence>
<evidence type="ECO:0000256" key="1">
    <source>
        <dbReference type="ARBA" id="ARBA00002332"/>
    </source>
</evidence>
<dbReference type="InterPro" id="IPR022310">
    <property type="entry name" value="NAD/GMP_synthase"/>
</dbReference>
<evidence type="ECO:0000256" key="8">
    <source>
        <dbReference type="ARBA" id="ARBA00022962"/>
    </source>
</evidence>
<dbReference type="InterPro" id="IPR017926">
    <property type="entry name" value="GATASE"/>
</dbReference>
<comment type="subunit">
    <text evidence="9">Homodimer.</text>
</comment>
<comment type="function">
    <text evidence="1 9">Catalyzes the synthesis of GMP from XMP.</text>
</comment>
<dbReference type="NCBIfam" id="TIGR00888">
    <property type="entry name" value="guaA_Nterm"/>
    <property type="match status" value="1"/>
</dbReference>
<evidence type="ECO:0000256" key="6">
    <source>
        <dbReference type="ARBA" id="ARBA00022755"/>
    </source>
</evidence>
<dbReference type="FunFam" id="3.40.50.620:FF:000001">
    <property type="entry name" value="GMP synthase [glutamine-hydrolyzing]"/>
    <property type="match status" value="1"/>
</dbReference>
<dbReference type="FunFam" id="3.40.50.880:FF:000001">
    <property type="entry name" value="GMP synthase [glutamine-hydrolyzing]"/>
    <property type="match status" value="1"/>
</dbReference>
<dbReference type="PRINTS" id="PR00099">
    <property type="entry name" value="CPSGATASE"/>
</dbReference>
<dbReference type="InterPro" id="IPR001674">
    <property type="entry name" value="GMP_synth_C"/>
</dbReference>
<dbReference type="RefSeq" id="WP_039713611.1">
    <property type="nucleotide sequence ID" value="NZ_JTJC03000017.1"/>
</dbReference>
<feature type="binding site" evidence="10">
    <location>
        <begin position="233"/>
        <end position="239"/>
    </location>
    <ligand>
        <name>ATP</name>
        <dbReference type="ChEBI" id="CHEBI:30616"/>
    </ligand>
</feature>
<dbReference type="OrthoDB" id="9802219at2"/>
<dbReference type="Gene3D" id="3.30.300.10">
    <property type="match status" value="1"/>
</dbReference>
<protein>
    <recommendedName>
        <fullName evidence="9">GMP synthase [glutamine-hydrolyzing]</fullName>
        <ecNumber evidence="9">6.3.5.2</ecNumber>
    </recommendedName>
    <alternativeName>
        <fullName evidence="9">GMP synthetase</fullName>
    </alternativeName>
    <alternativeName>
        <fullName evidence="9">Glutamine amidotransferase</fullName>
    </alternativeName>
</protein>
<dbReference type="PROSITE" id="PS51273">
    <property type="entry name" value="GATASE_TYPE_1"/>
    <property type="match status" value="1"/>
</dbReference>
<dbReference type="SUPFAM" id="SSF54810">
    <property type="entry name" value="GMP synthetase C-terminal dimerisation domain"/>
    <property type="match status" value="1"/>
</dbReference>
<keyword evidence="4 9" id="KW-0547">Nucleotide-binding</keyword>
<evidence type="ECO:0000256" key="3">
    <source>
        <dbReference type="ARBA" id="ARBA00022598"/>
    </source>
</evidence>
<dbReference type="EC" id="6.3.5.2" evidence="9"/>
<dbReference type="Gene3D" id="3.40.50.880">
    <property type="match status" value="1"/>
</dbReference>
<dbReference type="InterPro" id="IPR004739">
    <property type="entry name" value="GMP_synth_GATase"/>
</dbReference>
<keyword evidence="5 9" id="KW-0332">GMP biosynthesis</keyword>
<dbReference type="GO" id="GO:0005829">
    <property type="term" value="C:cytosol"/>
    <property type="evidence" value="ECO:0007669"/>
    <property type="project" value="TreeGrafter"/>
</dbReference>
<feature type="active site" evidence="9">
    <location>
        <position position="179"/>
    </location>
</feature>
<dbReference type="SUPFAM" id="SSF52402">
    <property type="entry name" value="Adenine nucleotide alpha hydrolases-like"/>
    <property type="match status" value="1"/>
</dbReference>
<dbReference type="NCBIfam" id="TIGR00884">
    <property type="entry name" value="guaA_Cterm"/>
    <property type="match status" value="1"/>
</dbReference>
<dbReference type="PROSITE" id="PS51553">
    <property type="entry name" value="GMPS_ATP_PPASE"/>
    <property type="match status" value="1"/>
</dbReference>
<feature type="active site" description="Nucleophile" evidence="9">
    <location>
        <position position="92"/>
    </location>
</feature>
<gene>
    <name evidence="9 12" type="primary">guaA</name>
    <name evidence="12" type="ORF">QH73_0027330</name>
</gene>
<evidence type="ECO:0000313" key="12">
    <source>
        <dbReference type="EMBL" id="NHC38292.1"/>
    </source>
</evidence>
<dbReference type="InterPro" id="IPR014729">
    <property type="entry name" value="Rossmann-like_a/b/a_fold"/>
</dbReference>
<organism evidence="12 13">
    <name type="scientific">Scytonema millei VB511283</name>
    <dbReference type="NCBI Taxonomy" id="1245923"/>
    <lineage>
        <taxon>Bacteria</taxon>
        <taxon>Bacillati</taxon>
        <taxon>Cyanobacteriota</taxon>
        <taxon>Cyanophyceae</taxon>
        <taxon>Nostocales</taxon>
        <taxon>Scytonemataceae</taxon>
        <taxon>Scytonema</taxon>
    </lineage>
</organism>
<comment type="caution">
    <text evidence="12">The sequence shown here is derived from an EMBL/GenBank/DDBJ whole genome shotgun (WGS) entry which is preliminary data.</text>
</comment>
<comment type="pathway">
    <text evidence="2 9">Purine metabolism; GMP biosynthesis; GMP from XMP (L-Gln route): step 1/1.</text>
</comment>
<evidence type="ECO:0000259" key="11">
    <source>
        <dbReference type="PROSITE" id="PS51553"/>
    </source>
</evidence>
<keyword evidence="13" id="KW-1185">Reference proteome</keyword>
<evidence type="ECO:0000256" key="9">
    <source>
        <dbReference type="HAMAP-Rule" id="MF_00344"/>
    </source>
</evidence>
<comment type="catalytic activity">
    <reaction evidence="9">
        <text>XMP + L-glutamine + ATP + H2O = GMP + L-glutamate + AMP + diphosphate + 2 H(+)</text>
        <dbReference type="Rhea" id="RHEA:11680"/>
        <dbReference type="ChEBI" id="CHEBI:15377"/>
        <dbReference type="ChEBI" id="CHEBI:15378"/>
        <dbReference type="ChEBI" id="CHEBI:29985"/>
        <dbReference type="ChEBI" id="CHEBI:30616"/>
        <dbReference type="ChEBI" id="CHEBI:33019"/>
        <dbReference type="ChEBI" id="CHEBI:57464"/>
        <dbReference type="ChEBI" id="CHEBI:58115"/>
        <dbReference type="ChEBI" id="CHEBI:58359"/>
        <dbReference type="ChEBI" id="CHEBI:456215"/>
        <dbReference type="EC" id="6.3.5.2"/>
    </reaction>
</comment>
<evidence type="ECO:0000256" key="10">
    <source>
        <dbReference type="PROSITE-ProRule" id="PRU00886"/>
    </source>
</evidence>
<dbReference type="PANTHER" id="PTHR11922">
    <property type="entry name" value="GMP SYNTHASE-RELATED"/>
    <property type="match status" value="1"/>
</dbReference>
<proteinExistence type="inferred from homology"/>
<dbReference type="Pfam" id="PF00958">
    <property type="entry name" value="GMP_synt_C"/>
    <property type="match status" value="1"/>
</dbReference>
<accession>A0A9X5EF47</accession>
<keyword evidence="6 9" id="KW-0658">Purine biosynthesis</keyword>
<dbReference type="GO" id="GO:0003921">
    <property type="term" value="F:GMP synthase activity"/>
    <property type="evidence" value="ECO:0007669"/>
    <property type="project" value="InterPro"/>
</dbReference>
<reference evidence="12 13" key="1">
    <citation type="journal article" date="2015" name="Genome Announc.">
        <title>Draft Genome Sequence of the Terrestrial Cyanobacterium Scytonema millei VB511283, Isolated from Eastern India.</title>
        <authorList>
            <person name="Sen D."/>
            <person name="Chandrababunaidu M.M."/>
            <person name="Singh D."/>
            <person name="Sanghi N."/>
            <person name="Ghorai A."/>
            <person name="Mishra G.P."/>
            <person name="Madduluri M."/>
            <person name="Adhikary S.P."/>
            <person name="Tripathy S."/>
        </authorList>
    </citation>
    <scope>NUCLEOTIDE SEQUENCE [LARGE SCALE GENOMIC DNA]</scope>
    <source>
        <strain evidence="12 13">VB511283</strain>
    </source>
</reference>
<dbReference type="FunFam" id="3.30.300.10:FF:000002">
    <property type="entry name" value="GMP synthase [glutamine-hydrolyzing]"/>
    <property type="match status" value="1"/>
</dbReference>
<dbReference type="NCBIfam" id="NF000848">
    <property type="entry name" value="PRK00074.1"/>
    <property type="match status" value="1"/>
</dbReference>
<dbReference type="Pfam" id="PF00117">
    <property type="entry name" value="GATase"/>
    <property type="match status" value="1"/>
</dbReference>
<dbReference type="AlphaFoldDB" id="A0A9X5EF47"/>
<dbReference type="Proteomes" id="UP000031532">
    <property type="component" value="Unassembled WGS sequence"/>
</dbReference>
<evidence type="ECO:0000256" key="5">
    <source>
        <dbReference type="ARBA" id="ARBA00022749"/>
    </source>
</evidence>